<dbReference type="EC" id="2.7.11.1" evidence="2"/>
<keyword evidence="3" id="KW-0812">Transmembrane</keyword>
<feature type="region of interest" description="Disordered" evidence="12">
    <location>
        <begin position="1"/>
        <end position="35"/>
    </location>
</feature>
<dbReference type="SUPFAM" id="SSF50985">
    <property type="entry name" value="RCC1/BLIP-II"/>
    <property type="match status" value="1"/>
</dbReference>
<evidence type="ECO:0000256" key="3">
    <source>
        <dbReference type="ARBA" id="ARBA00022692"/>
    </source>
</evidence>
<accession>A0A9Q0H143</accession>
<evidence type="ECO:0000256" key="2">
    <source>
        <dbReference type="ARBA" id="ARBA00012513"/>
    </source>
</evidence>
<dbReference type="GO" id="GO:0004674">
    <property type="term" value="F:protein serine/threonine kinase activity"/>
    <property type="evidence" value="ECO:0007669"/>
    <property type="project" value="UniProtKB-KW"/>
</dbReference>
<keyword evidence="9" id="KW-0325">Glycoprotein</keyword>
<evidence type="ECO:0000256" key="6">
    <source>
        <dbReference type="ARBA" id="ARBA00023136"/>
    </source>
</evidence>
<keyword evidence="14" id="KW-1185">Reference proteome</keyword>
<comment type="catalytic activity">
    <reaction evidence="10">
        <text>L-threonyl-[protein] + ATP = O-phospho-L-threonyl-[protein] + ADP + H(+)</text>
        <dbReference type="Rhea" id="RHEA:46608"/>
        <dbReference type="Rhea" id="RHEA-COMP:11060"/>
        <dbReference type="Rhea" id="RHEA-COMP:11605"/>
        <dbReference type="ChEBI" id="CHEBI:15378"/>
        <dbReference type="ChEBI" id="CHEBI:30013"/>
        <dbReference type="ChEBI" id="CHEBI:30616"/>
        <dbReference type="ChEBI" id="CHEBI:61977"/>
        <dbReference type="ChEBI" id="CHEBI:456216"/>
        <dbReference type="EC" id="2.7.11.1"/>
    </reaction>
</comment>
<organism evidence="13 14">
    <name type="scientific">Protea cynaroides</name>
    <dbReference type="NCBI Taxonomy" id="273540"/>
    <lineage>
        <taxon>Eukaryota</taxon>
        <taxon>Viridiplantae</taxon>
        <taxon>Streptophyta</taxon>
        <taxon>Embryophyta</taxon>
        <taxon>Tracheophyta</taxon>
        <taxon>Spermatophyta</taxon>
        <taxon>Magnoliopsida</taxon>
        <taxon>Proteales</taxon>
        <taxon>Proteaceae</taxon>
        <taxon>Protea</taxon>
    </lineage>
</organism>
<dbReference type="InterPro" id="IPR009091">
    <property type="entry name" value="RCC1/BLIP-II"/>
</dbReference>
<keyword evidence="7" id="KW-1015">Disulfide bond</keyword>
<evidence type="ECO:0000256" key="4">
    <source>
        <dbReference type="ARBA" id="ARBA00022729"/>
    </source>
</evidence>
<keyword evidence="6" id="KW-0472">Membrane</keyword>
<comment type="catalytic activity">
    <reaction evidence="11">
        <text>L-seryl-[protein] + ATP = O-phospho-L-seryl-[protein] + ADP + H(+)</text>
        <dbReference type="Rhea" id="RHEA:17989"/>
        <dbReference type="Rhea" id="RHEA-COMP:9863"/>
        <dbReference type="Rhea" id="RHEA-COMP:11604"/>
        <dbReference type="ChEBI" id="CHEBI:15378"/>
        <dbReference type="ChEBI" id="CHEBI:29999"/>
        <dbReference type="ChEBI" id="CHEBI:30616"/>
        <dbReference type="ChEBI" id="CHEBI:83421"/>
        <dbReference type="ChEBI" id="CHEBI:456216"/>
        <dbReference type="EC" id="2.7.11.1"/>
    </reaction>
</comment>
<comment type="caution">
    <text evidence="13">The sequence shown here is derived from an EMBL/GenBank/DDBJ whole genome shotgun (WGS) entry which is preliminary data.</text>
</comment>
<evidence type="ECO:0000256" key="8">
    <source>
        <dbReference type="ARBA" id="ARBA00023170"/>
    </source>
</evidence>
<feature type="compositionally biased region" description="Basic and acidic residues" evidence="12">
    <location>
        <begin position="22"/>
        <end position="31"/>
    </location>
</feature>
<evidence type="ECO:0000256" key="10">
    <source>
        <dbReference type="ARBA" id="ARBA00047899"/>
    </source>
</evidence>
<keyword evidence="4" id="KW-0732">Signal</keyword>
<comment type="subcellular location">
    <subcellularLocation>
        <location evidence="1">Membrane</location>
        <topology evidence="1">Single-pass type I membrane protein</topology>
    </subcellularLocation>
</comment>
<gene>
    <name evidence="13" type="ORF">NE237_012968</name>
</gene>
<sequence length="161" mass="17285">MGRETIPSFLVKNDGDADSDGNDGHSLRDDDNVGDARTLCQGEEKGKGLGGLDLMNSTGVAMCWGLAGDRFPSPLAVEKFNSITSGRGFACGILSSNSRFRCWGINKEFATDFENEFRDILMNSLVAGDSHACGFNIVGLLICKGRNDTGQIRDSRQLSAI</sequence>
<proteinExistence type="predicted"/>
<evidence type="ECO:0000256" key="1">
    <source>
        <dbReference type="ARBA" id="ARBA00004479"/>
    </source>
</evidence>
<evidence type="ECO:0000313" key="14">
    <source>
        <dbReference type="Proteomes" id="UP001141806"/>
    </source>
</evidence>
<dbReference type="Proteomes" id="UP001141806">
    <property type="component" value="Unassembled WGS sequence"/>
</dbReference>
<dbReference type="OrthoDB" id="1935570at2759"/>
<reference evidence="13" key="1">
    <citation type="journal article" date="2023" name="Plant J.">
        <title>The genome of the king protea, Protea cynaroides.</title>
        <authorList>
            <person name="Chang J."/>
            <person name="Duong T.A."/>
            <person name="Schoeman C."/>
            <person name="Ma X."/>
            <person name="Roodt D."/>
            <person name="Barker N."/>
            <person name="Li Z."/>
            <person name="Van de Peer Y."/>
            <person name="Mizrachi E."/>
        </authorList>
    </citation>
    <scope>NUCLEOTIDE SEQUENCE</scope>
    <source>
        <tissue evidence="13">Young leaves</tissue>
    </source>
</reference>
<evidence type="ECO:0000313" key="13">
    <source>
        <dbReference type="EMBL" id="KAJ4956185.1"/>
    </source>
</evidence>
<protein>
    <recommendedName>
        <fullName evidence="2">non-specific serine/threonine protein kinase</fullName>
        <ecNumber evidence="2">2.7.11.1</ecNumber>
    </recommendedName>
</protein>
<dbReference type="PANTHER" id="PTHR47460">
    <property type="entry name" value="SERINE/THREONINE-PROTEIN KINASE-LIKE PROTEIN ACR4"/>
    <property type="match status" value="1"/>
</dbReference>
<evidence type="ECO:0000256" key="9">
    <source>
        <dbReference type="ARBA" id="ARBA00023180"/>
    </source>
</evidence>
<keyword evidence="5" id="KW-1133">Transmembrane helix</keyword>
<dbReference type="PANTHER" id="PTHR47460:SF1">
    <property type="entry name" value="SERINE_THREONINE-PROTEIN KINASE-LIKE PROTEIN ACR4"/>
    <property type="match status" value="1"/>
</dbReference>
<evidence type="ECO:0000256" key="7">
    <source>
        <dbReference type="ARBA" id="ARBA00023157"/>
    </source>
</evidence>
<dbReference type="EMBL" id="JAMYWD010000011">
    <property type="protein sequence ID" value="KAJ4956185.1"/>
    <property type="molecule type" value="Genomic_DNA"/>
</dbReference>
<evidence type="ECO:0000256" key="5">
    <source>
        <dbReference type="ARBA" id="ARBA00022989"/>
    </source>
</evidence>
<evidence type="ECO:0000256" key="12">
    <source>
        <dbReference type="SAM" id="MobiDB-lite"/>
    </source>
</evidence>
<dbReference type="GO" id="GO:0016020">
    <property type="term" value="C:membrane"/>
    <property type="evidence" value="ECO:0007669"/>
    <property type="project" value="UniProtKB-SubCell"/>
</dbReference>
<evidence type="ECO:0000256" key="11">
    <source>
        <dbReference type="ARBA" id="ARBA00048679"/>
    </source>
</evidence>
<keyword evidence="8" id="KW-0675">Receptor</keyword>
<name>A0A9Q0H143_9MAGN</name>
<dbReference type="AlphaFoldDB" id="A0A9Q0H143"/>
<dbReference type="Gene3D" id="2.130.10.30">
    <property type="entry name" value="Regulator of chromosome condensation 1/beta-lactamase-inhibitor protein II"/>
    <property type="match status" value="1"/>
</dbReference>